<name>A0A2T8KN61_9POAL</name>
<gene>
    <name evidence="2" type="ORF">PAHAL_2G060500</name>
</gene>
<evidence type="ECO:0000313" key="2">
    <source>
        <dbReference type="EMBL" id="PVH63582.1"/>
    </source>
</evidence>
<dbReference type="InterPro" id="IPR036047">
    <property type="entry name" value="F-box-like_dom_sf"/>
</dbReference>
<protein>
    <recommendedName>
        <fullName evidence="3">F-box domain-containing protein</fullName>
    </recommendedName>
</protein>
<dbReference type="Proteomes" id="UP000243499">
    <property type="component" value="Chromosome 2"/>
</dbReference>
<dbReference type="PANTHER" id="PTHR34709:SF52">
    <property type="entry name" value="OS07G0548100 PROTEIN"/>
    <property type="match status" value="1"/>
</dbReference>
<reference evidence="2" key="1">
    <citation type="submission" date="2018-04" db="EMBL/GenBank/DDBJ databases">
        <title>WGS assembly of Panicum hallii.</title>
        <authorList>
            <person name="Lovell J."/>
            <person name="Jenkins J."/>
            <person name="Lowry D."/>
            <person name="Mamidi S."/>
            <person name="Sreedasyam A."/>
            <person name="Weng X."/>
            <person name="Barry K."/>
            <person name="Bonette J."/>
            <person name="Campitelli B."/>
            <person name="Daum C."/>
            <person name="Gordon S."/>
            <person name="Gould B."/>
            <person name="Lipzen A."/>
            <person name="Macqueen A."/>
            <person name="Palacio-Mejia J."/>
            <person name="Plott C."/>
            <person name="Shakirov E."/>
            <person name="Shu S."/>
            <person name="Yoshinaga Y."/>
            <person name="Zane M."/>
            <person name="Rokhsar D."/>
            <person name="Grimwood J."/>
            <person name="Schmutz J."/>
            <person name="Juenger T."/>
        </authorList>
    </citation>
    <scope>NUCLEOTIDE SEQUENCE [LARGE SCALE GENOMIC DNA]</scope>
    <source>
        <strain evidence="2">FIL2</strain>
    </source>
</reference>
<dbReference type="Gramene" id="PVH63582">
    <property type="protein sequence ID" value="PVH63582"/>
    <property type="gene ID" value="PAHAL_2G060500"/>
</dbReference>
<dbReference type="PANTHER" id="PTHR34709">
    <property type="entry name" value="OS10G0396666 PROTEIN"/>
    <property type="match status" value="1"/>
</dbReference>
<evidence type="ECO:0000256" key="1">
    <source>
        <dbReference type="SAM" id="MobiDB-lite"/>
    </source>
</evidence>
<accession>A0A2T8KN61</accession>
<feature type="region of interest" description="Disordered" evidence="1">
    <location>
        <begin position="1"/>
        <end position="49"/>
    </location>
</feature>
<sequence length="118" mass="12290">MRGILGEIPGGARHIGREPPPAPQPYQAFTPGRLVAGGGEGGGGEGQEDLLSAVPGDVLPLVLLHLPSAAAAARISVLSWRWRRLWAHLPDLRFPHSADLARSRAAPAAHSPPPAARA</sequence>
<feature type="compositionally biased region" description="Gly residues" evidence="1">
    <location>
        <begin position="35"/>
        <end position="45"/>
    </location>
</feature>
<evidence type="ECO:0008006" key="3">
    <source>
        <dbReference type="Google" id="ProtNLM"/>
    </source>
</evidence>
<organism evidence="2">
    <name type="scientific">Panicum hallii</name>
    <dbReference type="NCBI Taxonomy" id="206008"/>
    <lineage>
        <taxon>Eukaryota</taxon>
        <taxon>Viridiplantae</taxon>
        <taxon>Streptophyta</taxon>
        <taxon>Embryophyta</taxon>
        <taxon>Tracheophyta</taxon>
        <taxon>Spermatophyta</taxon>
        <taxon>Magnoliopsida</taxon>
        <taxon>Liliopsida</taxon>
        <taxon>Poales</taxon>
        <taxon>Poaceae</taxon>
        <taxon>PACMAD clade</taxon>
        <taxon>Panicoideae</taxon>
        <taxon>Panicodae</taxon>
        <taxon>Paniceae</taxon>
        <taxon>Panicinae</taxon>
        <taxon>Panicum</taxon>
        <taxon>Panicum sect. Panicum</taxon>
    </lineage>
</organism>
<dbReference type="EMBL" id="CM008047">
    <property type="protein sequence ID" value="PVH63582.1"/>
    <property type="molecule type" value="Genomic_DNA"/>
</dbReference>
<proteinExistence type="predicted"/>
<dbReference type="SUPFAM" id="SSF81383">
    <property type="entry name" value="F-box domain"/>
    <property type="match status" value="1"/>
</dbReference>
<dbReference type="AlphaFoldDB" id="A0A2T8KN61"/>
<dbReference type="InterPro" id="IPR055312">
    <property type="entry name" value="FBL15-like"/>
</dbReference>